<evidence type="ECO:0000256" key="1">
    <source>
        <dbReference type="ARBA" id="ARBA00004571"/>
    </source>
</evidence>
<evidence type="ECO:0000259" key="18">
    <source>
        <dbReference type="SMART" id="SM00965"/>
    </source>
</evidence>
<organism evidence="19 20">
    <name type="scientific">Brucella pseudogrignonensis</name>
    <dbReference type="NCBI Taxonomy" id="419475"/>
    <lineage>
        <taxon>Bacteria</taxon>
        <taxon>Pseudomonadati</taxon>
        <taxon>Pseudomonadota</taxon>
        <taxon>Alphaproteobacteria</taxon>
        <taxon>Hyphomicrobiales</taxon>
        <taxon>Brucellaceae</taxon>
        <taxon>Brucella/Ochrobactrum group</taxon>
        <taxon>Brucella</taxon>
    </lineage>
</organism>
<keyword evidence="4 15" id="KW-0813">Transport</keyword>
<evidence type="ECO:0000256" key="8">
    <source>
        <dbReference type="ARBA" id="ARBA00022729"/>
    </source>
</evidence>
<dbReference type="Gene3D" id="3.55.50.30">
    <property type="match status" value="1"/>
</dbReference>
<keyword evidence="12 15" id="KW-0472">Membrane</keyword>
<sequence>MVSLVSMSAMGPAHAQTGQASGDIQQSRSFEIAPQPLSSAINKFISQTGWQISYSSELVRGKQSQGVSGPLTPAAALQRLVAGTGLAIRIGAPGSAALVDPARSAINTSAADGTLLLDTITIAAGAGASGLTEGSNSYTTSEAGMLKGIESLRETPQSVSVITRKQIEDQNLTSLSDVLSKTNGLTLQRASSSAGSSLGNDTNFYSRGFQVGNIRIDGGAAMDTVLNGFGSISGIDMAQYDHVEFLRGIDGLYSSTGDPGGTVNLVRKRAKAEKQTTFSTSAGSWNNYRVEADTTGALNEDGTIRGRVGAAYQDQKYFYETAKMRNGLVHGSLEFDLTPDTLLILGGSYKKTDGKPDFAGLPRYSNGADLGLSRKTSLIPDWSYTHDTSTELYTRLEHNFNENWAVNANVLYSRMKRDHSGAYVFGGVDAATGAGGYLYSFPETNVMNRIAADINIKGNVEAFGQEHTLLFGTDYQRGKADSEQYTGYLGYPMDVFNPVFPDENLPASPLKDSYYTTEKQSFYGMARFGIVDGLHLIAGGRLSNYSYKSESWETNGTGYVQGLRHLKEKNVFTPYVGLTYDVTDNWTAYGSYAETYKPQYMYRAGPLPGTPLDAVEAKNYELGIKGEILGGLANTSLALYRIEQTGAAVENPDYPLSYGAFICCYLNQGKVVSEGFEAEISGEVLSGLQLSAGYTYNQNSDKDQNRSYSTITPKHMFKLWSTYKLPGKLEGLTLGGGVVAQSKTFVRGSAVTYNPDSGKWDGASVPFEFTQSGYSVWSTRIDYEIRPDLNIALNVNNIFDKKYYSTVGSSSTGNFYGEPRSFTVSLSGKF</sequence>
<feature type="domain" description="Secretin/TonB short N-terminal" evidence="18">
    <location>
        <begin position="50"/>
        <end position="101"/>
    </location>
</feature>
<evidence type="ECO:0000256" key="12">
    <source>
        <dbReference type="ARBA" id="ARBA00023136"/>
    </source>
</evidence>
<keyword evidence="13 19" id="KW-0675">Receptor</keyword>
<evidence type="ECO:0000256" key="16">
    <source>
        <dbReference type="PROSITE-ProRule" id="PRU10144"/>
    </source>
</evidence>
<dbReference type="PANTHER" id="PTHR32552">
    <property type="entry name" value="FERRICHROME IRON RECEPTOR-RELATED"/>
    <property type="match status" value="1"/>
</dbReference>
<reference evidence="19 20" key="1">
    <citation type="submission" date="2023-07" db="EMBL/GenBank/DDBJ databases">
        <title>Sorghum-associated microbial communities from plants grown in Nebraska, USA.</title>
        <authorList>
            <person name="Schachtman D."/>
        </authorList>
    </citation>
    <scope>NUCLEOTIDE SEQUENCE [LARGE SCALE GENOMIC DNA]</scope>
    <source>
        <strain evidence="19 20">DS1730</strain>
    </source>
</reference>
<protein>
    <recommendedName>
        <fullName evidence="3">Heme transporter BhuA</fullName>
    </recommendedName>
</protein>
<comment type="similarity">
    <text evidence="2 15 17">Belongs to the TonB-dependent receptor family.</text>
</comment>
<keyword evidence="6" id="KW-0410">Iron transport</keyword>
<dbReference type="EMBL" id="JAVDQT010000011">
    <property type="protein sequence ID" value="MDR6434496.1"/>
    <property type="molecule type" value="Genomic_DNA"/>
</dbReference>
<dbReference type="InterPro" id="IPR012910">
    <property type="entry name" value="Plug_dom"/>
</dbReference>
<evidence type="ECO:0000256" key="11">
    <source>
        <dbReference type="ARBA" id="ARBA00023077"/>
    </source>
</evidence>
<evidence type="ECO:0000313" key="19">
    <source>
        <dbReference type="EMBL" id="MDR6434496.1"/>
    </source>
</evidence>
<evidence type="ECO:0000256" key="10">
    <source>
        <dbReference type="ARBA" id="ARBA00023065"/>
    </source>
</evidence>
<keyword evidence="10" id="KW-0406">Ion transport</keyword>
<keyword evidence="14 15" id="KW-0998">Cell outer membrane</keyword>
<evidence type="ECO:0000256" key="7">
    <source>
        <dbReference type="ARBA" id="ARBA00022692"/>
    </source>
</evidence>
<comment type="subcellular location">
    <subcellularLocation>
        <location evidence="1 15">Cell outer membrane</location>
        <topology evidence="1 15">Multi-pass membrane protein</topology>
    </subcellularLocation>
</comment>
<evidence type="ECO:0000256" key="13">
    <source>
        <dbReference type="ARBA" id="ARBA00023170"/>
    </source>
</evidence>
<dbReference type="NCBIfam" id="TIGR01783">
    <property type="entry name" value="TonB-siderophor"/>
    <property type="match status" value="1"/>
</dbReference>
<proteinExistence type="inferred from homology"/>
<keyword evidence="9" id="KW-0408">Iron</keyword>
<keyword evidence="7 15" id="KW-0812">Transmembrane</keyword>
<evidence type="ECO:0000256" key="2">
    <source>
        <dbReference type="ARBA" id="ARBA00009810"/>
    </source>
</evidence>
<evidence type="ECO:0000256" key="15">
    <source>
        <dbReference type="PROSITE-ProRule" id="PRU01360"/>
    </source>
</evidence>
<dbReference type="SUPFAM" id="SSF56935">
    <property type="entry name" value="Porins"/>
    <property type="match status" value="1"/>
</dbReference>
<dbReference type="Pfam" id="PF07715">
    <property type="entry name" value="Plug"/>
    <property type="match status" value="1"/>
</dbReference>
<dbReference type="Gene3D" id="2.40.170.20">
    <property type="entry name" value="TonB-dependent receptor, beta-barrel domain"/>
    <property type="match status" value="1"/>
</dbReference>
<comment type="caution">
    <text evidence="19">The sequence shown here is derived from an EMBL/GenBank/DDBJ whole genome shotgun (WGS) entry which is preliminary data.</text>
</comment>
<evidence type="ECO:0000256" key="9">
    <source>
        <dbReference type="ARBA" id="ARBA00023004"/>
    </source>
</evidence>
<dbReference type="PROSITE" id="PS01156">
    <property type="entry name" value="TONB_DEPENDENT_REC_2"/>
    <property type="match status" value="1"/>
</dbReference>
<evidence type="ECO:0000313" key="20">
    <source>
        <dbReference type="Proteomes" id="UP001184614"/>
    </source>
</evidence>
<evidence type="ECO:0000256" key="3">
    <source>
        <dbReference type="ARBA" id="ARBA00021261"/>
    </source>
</evidence>
<dbReference type="PROSITE" id="PS52016">
    <property type="entry name" value="TONB_DEPENDENT_REC_3"/>
    <property type="match status" value="1"/>
</dbReference>
<dbReference type="InterPro" id="IPR010105">
    <property type="entry name" value="TonB_sidphr_rcpt"/>
</dbReference>
<dbReference type="InterPro" id="IPR036942">
    <property type="entry name" value="Beta-barrel_TonB_sf"/>
</dbReference>
<accession>A0ABU1MFV2</accession>
<evidence type="ECO:0000256" key="5">
    <source>
        <dbReference type="ARBA" id="ARBA00022452"/>
    </source>
</evidence>
<dbReference type="InterPro" id="IPR011662">
    <property type="entry name" value="Secretin/TonB_short_N"/>
</dbReference>
<dbReference type="InterPro" id="IPR039426">
    <property type="entry name" value="TonB-dep_rcpt-like"/>
</dbReference>
<dbReference type="CDD" id="cd01347">
    <property type="entry name" value="ligand_gated_channel"/>
    <property type="match status" value="1"/>
</dbReference>
<dbReference type="Proteomes" id="UP001184614">
    <property type="component" value="Unassembled WGS sequence"/>
</dbReference>
<dbReference type="InterPro" id="IPR010917">
    <property type="entry name" value="TonB_rcpt_CS"/>
</dbReference>
<name>A0ABU1MFV2_9HYPH</name>
<keyword evidence="8" id="KW-0732">Signal</keyword>
<evidence type="ECO:0000256" key="14">
    <source>
        <dbReference type="ARBA" id="ARBA00023237"/>
    </source>
</evidence>
<dbReference type="InterPro" id="IPR037066">
    <property type="entry name" value="Plug_dom_sf"/>
</dbReference>
<dbReference type="SMART" id="SM00965">
    <property type="entry name" value="STN"/>
    <property type="match status" value="1"/>
</dbReference>
<evidence type="ECO:0000256" key="6">
    <source>
        <dbReference type="ARBA" id="ARBA00022496"/>
    </source>
</evidence>
<dbReference type="Gene3D" id="2.170.130.10">
    <property type="entry name" value="TonB-dependent receptor, plug domain"/>
    <property type="match status" value="1"/>
</dbReference>
<keyword evidence="11 17" id="KW-0798">TonB box</keyword>
<keyword evidence="20" id="KW-1185">Reference proteome</keyword>
<evidence type="ECO:0000256" key="17">
    <source>
        <dbReference type="RuleBase" id="RU003357"/>
    </source>
</evidence>
<evidence type="ECO:0000256" key="4">
    <source>
        <dbReference type="ARBA" id="ARBA00022448"/>
    </source>
</evidence>
<dbReference type="PANTHER" id="PTHR32552:SF74">
    <property type="entry name" value="HYDROXAMATE SIDEROPHORE RECEPTOR FHUE"/>
    <property type="match status" value="1"/>
</dbReference>
<dbReference type="InterPro" id="IPR000531">
    <property type="entry name" value="Beta-barrel_TonB"/>
</dbReference>
<dbReference type="Pfam" id="PF00593">
    <property type="entry name" value="TonB_dep_Rec_b-barrel"/>
    <property type="match status" value="1"/>
</dbReference>
<gene>
    <name evidence="19" type="ORF">J2782_004247</name>
</gene>
<dbReference type="Pfam" id="PF07660">
    <property type="entry name" value="STN"/>
    <property type="match status" value="1"/>
</dbReference>
<keyword evidence="5 15" id="KW-1134">Transmembrane beta strand</keyword>
<feature type="short sequence motif" description="TonB C-terminal box" evidence="16">
    <location>
        <begin position="813"/>
        <end position="830"/>
    </location>
</feature>